<feature type="domain" description="DED" evidence="4">
    <location>
        <begin position="91"/>
        <end position="170"/>
    </location>
</feature>
<organism evidence="5 6">
    <name type="scientific">Porites lobata</name>
    <dbReference type="NCBI Taxonomy" id="104759"/>
    <lineage>
        <taxon>Eukaryota</taxon>
        <taxon>Metazoa</taxon>
        <taxon>Cnidaria</taxon>
        <taxon>Anthozoa</taxon>
        <taxon>Hexacorallia</taxon>
        <taxon>Scleractinia</taxon>
        <taxon>Fungiina</taxon>
        <taxon>Poritidae</taxon>
        <taxon>Porites</taxon>
    </lineage>
</organism>
<dbReference type="Proteomes" id="UP001159405">
    <property type="component" value="Unassembled WGS sequence"/>
</dbReference>
<dbReference type="InterPro" id="IPR001875">
    <property type="entry name" value="DED_dom"/>
</dbReference>
<keyword evidence="2" id="KW-0175">Coiled coil</keyword>
<name>A0ABN8P8F6_9CNID</name>
<dbReference type="SUPFAM" id="SSF47986">
    <property type="entry name" value="DEATH domain"/>
    <property type="match status" value="2"/>
</dbReference>
<dbReference type="Pfam" id="PF01335">
    <property type="entry name" value="DED"/>
    <property type="match status" value="2"/>
</dbReference>
<comment type="caution">
    <text evidence="5">The sequence shown here is derived from an EMBL/GenBank/DDBJ whole genome shotgun (WGS) entry which is preliminary data.</text>
</comment>
<dbReference type="PROSITE" id="PS50168">
    <property type="entry name" value="DED"/>
    <property type="match status" value="2"/>
</dbReference>
<sequence length="839" mass="95665">MSAIEYNNLLFKISQRLNELNVGRQLLVMCRGMVAPRDEENMQDVFPLFVELEQNGFLSEDKLNILKDLLKCIEEWSLFGNVKSFESKRKGYNNLLERIIHVLDELDCLEQLVAICNDRIPEEKHTSIQDVRSLFQELENNYSLGIDHLEVLKEILTRQEKTDLLREVEEFEDGKNQEEEFEWRKAQAAAIASSASRNLAGVLNIKTLFKVAAGGTIIASAYQLLRRGCTYDQFVTAVNTCVLPAGVKLMQIAEGSVILKVQAENISALNALWCLYRDGTLKESFQALFFIDELRELTGKEQVEVIVTIDEEEYDKAREELISEAQGPVVQREEWQEKVAYIQNYLAQTKDIDTQSFTTETSDSGISRSHAAPSELGGPEEASDPISNLCLKDLSKQVRAELACRLQADPTALQLFYQAFGLDPEKLLPFMLNKIAVFLPYTPVELLKDVFQELQLYDLVEMLEQVKSRSLRPSLPLKEMKKLLNVSGRPSKFYNKAQVLIIEQSDRNAVVDAFPDVEGIGSFFKALNSQSQITKLTVKAAGQTESELIILKDRKTREDHRDLIAKAKEAAFKEHLEGKAGVSYSNVIGLCGFGGLHELNTELRELSHEERPAIKKRLEKVIEEREQRKMEIEEIVKEIQQKEEEIKRHHQGEKEEFQAAVSTVMDKWIRQAKDEDRETTLFVVLHVKNFTCWSHGVIEFAKTTREFVNEKLALIPTAKLIIADLLEGGTISIPQETLAVRLTWRPKLDLAIIQELLNKRWMTLDLLSVLKEAQRTLPIKMFADREFGDPRYDYGHTIAIHENLRAISRLFEGGKTHVLSCSIDYSHPLSPYSCSPRNA</sequence>
<keyword evidence="1" id="KW-0053">Apoptosis</keyword>
<evidence type="ECO:0000313" key="5">
    <source>
        <dbReference type="EMBL" id="CAH3137549.1"/>
    </source>
</evidence>
<dbReference type="Pfam" id="PF20694">
    <property type="entry name" value="TRADD-like_N"/>
    <property type="match status" value="1"/>
</dbReference>
<reference evidence="5 6" key="1">
    <citation type="submission" date="2022-05" db="EMBL/GenBank/DDBJ databases">
        <authorList>
            <consortium name="Genoscope - CEA"/>
            <person name="William W."/>
        </authorList>
    </citation>
    <scope>NUCLEOTIDE SEQUENCE [LARGE SCALE GENOMIC DNA]</scope>
</reference>
<dbReference type="InterPro" id="IPR049341">
    <property type="entry name" value="TRADD-like_N"/>
</dbReference>
<dbReference type="SMART" id="SM00031">
    <property type="entry name" value="DED"/>
    <property type="match status" value="2"/>
</dbReference>
<proteinExistence type="predicted"/>
<feature type="domain" description="DED" evidence="4">
    <location>
        <begin position="5"/>
        <end position="84"/>
    </location>
</feature>
<protein>
    <recommendedName>
        <fullName evidence="4">DED domain-containing protein</fullName>
    </recommendedName>
</protein>
<accession>A0ABN8P8F6</accession>
<dbReference type="Gene3D" id="1.10.533.10">
    <property type="entry name" value="Death Domain, Fas"/>
    <property type="match status" value="2"/>
</dbReference>
<evidence type="ECO:0000256" key="1">
    <source>
        <dbReference type="ARBA" id="ARBA00022703"/>
    </source>
</evidence>
<evidence type="ECO:0000313" key="6">
    <source>
        <dbReference type="Proteomes" id="UP001159405"/>
    </source>
</evidence>
<dbReference type="PANTHER" id="PTHR48169:SF7">
    <property type="entry name" value="CASPASE 10"/>
    <property type="match status" value="1"/>
</dbReference>
<evidence type="ECO:0000256" key="2">
    <source>
        <dbReference type="SAM" id="Coils"/>
    </source>
</evidence>
<keyword evidence="6" id="KW-1185">Reference proteome</keyword>
<feature type="region of interest" description="Disordered" evidence="3">
    <location>
        <begin position="357"/>
        <end position="383"/>
    </location>
</feature>
<feature type="coiled-coil region" evidence="2">
    <location>
        <begin position="615"/>
        <end position="656"/>
    </location>
</feature>
<evidence type="ECO:0000259" key="4">
    <source>
        <dbReference type="PROSITE" id="PS50168"/>
    </source>
</evidence>
<dbReference type="PANTHER" id="PTHR48169">
    <property type="entry name" value="DED DOMAIN-CONTAINING PROTEIN"/>
    <property type="match status" value="1"/>
</dbReference>
<feature type="compositionally biased region" description="Polar residues" evidence="3">
    <location>
        <begin position="357"/>
        <end position="367"/>
    </location>
</feature>
<dbReference type="EMBL" id="CALNXK010000059">
    <property type="protein sequence ID" value="CAH3137549.1"/>
    <property type="molecule type" value="Genomic_DNA"/>
</dbReference>
<dbReference type="InterPro" id="IPR011029">
    <property type="entry name" value="DEATH-like_dom_sf"/>
</dbReference>
<gene>
    <name evidence="5" type="ORF">PLOB_00039049</name>
</gene>
<evidence type="ECO:0000256" key="3">
    <source>
        <dbReference type="SAM" id="MobiDB-lite"/>
    </source>
</evidence>